<gene>
    <name evidence="1" type="ORF">G5C33_16440</name>
</gene>
<reference evidence="1 2" key="1">
    <citation type="submission" date="2020-02" db="EMBL/GenBank/DDBJ databases">
        <authorList>
            <person name="Zheng R.K."/>
            <person name="Sun C.M."/>
        </authorList>
    </citation>
    <scope>NUCLEOTIDE SEQUENCE [LARGE SCALE GENOMIC DNA]</scope>
    <source>
        <strain evidence="2">zrk23</strain>
    </source>
</reference>
<keyword evidence="2" id="KW-1185">Reference proteome</keyword>
<dbReference type="AlphaFoldDB" id="A0A6G6Y8S8"/>
<protein>
    <submittedName>
        <fullName evidence="1">Uncharacterized protein</fullName>
    </submittedName>
</protein>
<evidence type="ECO:0000313" key="1">
    <source>
        <dbReference type="EMBL" id="QIG81207.1"/>
    </source>
</evidence>
<proteinExistence type="predicted"/>
<name>A0A6G6Y8S8_9SPHN</name>
<sequence>MDIDMSRNLLKLSLGGFYAPEDVARLAGARAEALVKLGCPPNRHLTLADVREMKIQPPETVVAFATMMDDNRYRSRKMAFVCPPSLARMQLMRVAQHRVARLFVEPGAAERWLFSDDESDTLDKNSASAMGAG</sequence>
<dbReference type="EMBL" id="CP049109">
    <property type="protein sequence ID" value="QIG81207.1"/>
    <property type="molecule type" value="Genomic_DNA"/>
</dbReference>
<organism evidence="1 2">
    <name type="scientific">Stakelama tenebrarum</name>
    <dbReference type="NCBI Taxonomy" id="2711215"/>
    <lineage>
        <taxon>Bacteria</taxon>
        <taxon>Pseudomonadati</taxon>
        <taxon>Pseudomonadota</taxon>
        <taxon>Alphaproteobacteria</taxon>
        <taxon>Sphingomonadales</taxon>
        <taxon>Sphingomonadaceae</taxon>
        <taxon>Stakelama</taxon>
    </lineage>
</organism>
<accession>A0A6G6Y8S8</accession>
<evidence type="ECO:0000313" key="2">
    <source>
        <dbReference type="Proteomes" id="UP000501568"/>
    </source>
</evidence>
<dbReference type="RefSeq" id="WP_165328137.1">
    <property type="nucleotide sequence ID" value="NZ_CP049109.1"/>
</dbReference>
<dbReference type="Proteomes" id="UP000501568">
    <property type="component" value="Chromosome"/>
</dbReference>
<dbReference type="KEGG" id="spzr:G5C33_16440"/>